<dbReference type="AlphaFoldDB" id="A0A846YGV3"/>
<dbReference type="InterPro" id="IPR029756">
    <property type="entry name" value="MTH1187/YkoF-like"/>
</dbReference>
<gene>
    <name evidence="3" type="ORF">HGA15_13020</name>
</gene>
<dbReference type="Pfam" id="PF01910">
    <property type="entry name" value="Thiamine_BP"/>
    <property type="match status" value="1"/>
</dbReference>
<dbReference type="NCBIfam" id="TIGR00106">
    <property type="entry name" value="MTH1187 family thiamine-binding protein"/>
    <property type="match status" value="1"/>
</dbReference>
<proteinExistence type="inferred from homology"/>
<reference evidence="3 4" key="1">
    <citation type="submission" date="2020-04" db="EMBL/GenBank/DDBJ databases">
        <title>MicrobeNet Type strains.</title>
        <authorList>
            <person name="Nicholson A.C."/>
        </authorList>
    </citation>
    <scope>NUCLEOTIDE SEQUENCE [LARGE SCALE GENOMIC DNA]</scope>
    <source>
        <strain evidence="3 4">JCM 3332</strain>
    </source>
</reference>
<evidence type="ECO:0000313" key="4">
    <source>
        <dbReference type="Proteomes" id="UP000570678"/>
    </source>
</evidence>
<dbReference type="PANTHER" id="PTHR33777:SF1">
    <property type="entry name" value="UPF0045 PROTEIN ECM15"/>
    <property type="match status" value="1"/>
</dbReference>
<dbReference type="Proteomes" id="UP000570678">
    <property type="component" value="Unassembled WGS sequence"/>
</dbReference>
<dbReference type="EMBL" id="JAAXOT010000006">
    <property type="protein sequence ID" value="NKY57061.1"/>
    <property type="molecule type" value="Genomic_DNA"/>
</dbReference>
<comment type="caution">
    <text evidence="3">The sequence shown here is derived from an EMBL/GenBank/DDBJ whole genome shotgun (WGS) entry which is preliminary data.</text>
</comment>
<protein>
    <submittedName>
        <fullName evidence="3">MTH1187 family thiamine-binding protein</fullName>
    </submittedName>
</protein>
<dbReference type="SUPFAM" id="SSF89957">
    <property type="entry name" value="MTH1187/YkoF-like"/>
    <property type="match status" value="1"/>
</dbReference>
<dbReference type="InterPro" id="IPR051614">
    <property type="entry name" value="UPF0045_domain"/>
</dbReference>
<evidence type="ECO:0000256" key="1">
    <source>
        <dbReference type="ARBA" id="ARBA00010272"/>
    </source>
</evidence>
<organism evidence="3 4">
    <name type="scientific">Nocardia flavorosea</name>
    <dbReference type="NCBI Taxonomy" id="53429"/>
    <lineage>
        <taxon>Bacteria</taxon>
        <taxon>Bacillati</taxon>
        <taxon>Actinomycetota</taxon>
        <taxon>Actinomycetes</taxon>
        <taxon>Mycobacteriales</taxon>
        <taxon>Nocardiaceae</taxon>
        <taxon>Nocardia</taxon>
    </lineage>
</organism>
<keyword evidence="4" id="KW-1185">Reference proteome</keyword>
<dbReference type="GO" id="GO:0005829">
    <property type="term" value="C:cytosol"/>
    <property type="evidence" value="ECO:0007669"/>
    <property type="project" value="TreeGrafter"/>
</dbReference>
<comment type="similarity">
    <text evidence="1">Belongs to the UPF0045 family.</text>
</comment>
<dbReference type="InterPro" id="IPR002767">
    <property type="entry name" value="Thiamine_BP"/>
</dbReference>
<feature type="domain" description="Thiamine-binding protein" evidence="2">
    <location>
        <begin position="3"/>
        <end position="92"/>
    </location>
</feature>
<accession>A0A846YGV3</accession>
<evidence type="ECO:0000313" key="3">
    <source>
        <dbReference type="EMBL" id="NKY57061.1"/>
    </source>
</evidence>
<dbReference type="Gene3D" id="3.30.70.930">
    <property type="match status" value="1"/>
</dbReference>
<dbReference type="PANTHER" id="PTHR33777">
    <property type="entry name" value="UPF0045 PROTEIN ECM15"/>
    <property type="match status" value="1"/>
</dbReference>
<dbReference type="RefSeq" id="WP_062976590.1">
    <property type="nucleotide sequence ID" value="NZ_JAAXOT010000006.1"/>
</dbReference>
<evidence type="ECO:0000259" key="2">
    <source>
        <dbReference type="Pfam" id="PF01910"/>
    </source>
</evidence>
<name>A0A846YGV3_9NOCA</name>
<sequence length="97" mass="10343">MLAAFSITPVGDGESVGEQVAAAVQVIRASGLPSRTAASFTELEGEWDEVMEVIKHATDAVLAVSNRASIIIKADIRPGHTNTLNEKLESVERHLMS</sequence>